<dbReference type="RefSeq" id="WP_184012070.1">
    <property type="nucleotide sequence ID" value="NZ_JACIJS010000007.1"/>
</dbReference>
<dbReference type="Pfam" id="PF00350">
    <property type="entry name" value="Dynamin_N"/>
    <property type="match status" value="1"/>
</dbReference>
<keyword evidence="3" id="KW-1185">Reference proteome</keyword>
<evidence type="ECO:0000259" key="1">
    <source>
        <dbReference type="Pfam" id="PF00350"/>
    </source>
</evidence>
<comment type="caution">
    <text evidence="2">The sequence shown here is derived from an EMBL/GenBank/DDBJ whole genome shotgun (WGS) entry which is preliminary data.</text>
</comment>
<dbReference type="SUPFAM" id="SSF52540">
    <property type="entry name" value="P-loop containing nucleoside triphosphate hydrolases"/>
    <property type="match status" value="1"/>
</dbReference>
<dbReference type="Gene3D" id="3.40.50.300">
    <property type="entry name" value="P-loop containing nucleotide triphosphate hydrolases"/>
    <property type="match status" value="1"/>
</dbReference>
<proteinExistence type="predicted"/>
<reference evidence="2 3" key="1">
    <citation type="submission" date="2020-08" db="EMBL/GenBank/DDBJ databases">
        <title>Genomic Encyclopedia of Type Strains, Phase IV (KMG-IV): sequencing the most valuable type-strain genomes for metagenomic binning, comparative biology and taxonomic classification.</title>
        <authorList>
            <person name="Goeker M."/>
        </authorList>
    </citation>
    <scope>NUCLEOTIDE SEQUENCE [LARGE SCALE GENOMIC DNA]</scope>
    <source>
        <strain evidence="2 3">DSM 103377</strain>
    </source>
</reference>
<accession>A0A840WZ87</accession>
<organism evidence="2 3">
    <name type="scientific">Rubricella aquisinus</name>
    <dbReference type="NCBI Taxonomy" id="2028108"/>
    <lineage>
        <taxon>Bacteria</taxon>
        <taxon>Pseudomonadati</taxon>
        <taxon>Pseudomonadota</taxon>
        <taxon>Alphaproteobacteria</taxon>
        <taxon>Rhodobacterales</taxon>
        <taxon>Paracoccaceae</taxon>
        <taxon>Rubricella</taxon>
    </lineage>
</organism>
<feature type="domain" description="Dynamin N-terminal" evidence="1">
    <location>
        <begin position="58"/>
        <end position="280"/>
    </location>
</feature>
<evidence type="ECO:0000313" key="2">
    <source>
        <dbReference type="EMBL" id="MBB5516450.1"/>
    </source>
</evidence>
<name>A0A840WZ87_9RHOB</name>
<evidence type="ECO:0000313" key="3">
    <source>
        <dbReference type="Proteomes" id="UP000553766"/>
    </source>
</evidence>
<dbReference type="EMBL" id="JACIJS010000007">
    <property type="protein sequence ID" value="MBB5516450.1"/>
    <property type="molecule type" value="Genomic_DNA"/>
</dbReference>
<dbReference type="InterPro" id="IPR027417">
    <property type="entry name" value="P-loop_NTPase"/>
</dbReference>
<protein>
    <recommendedName>
        <fullName evidence="1">Dynamin N-terminal domain-containing protein</fullName>
    </recommendedName>
</protein>
<dbReference type="Proteomes" id="UP000553766">
    <property type="component" value="Unassembled WGS sequence"/>
</dbReference>
<dbReference type="InterPro" id="IPR045063">
    <property type="entry name" value="Dynamin_N"/>
</dbReference>
<dbReference type="AlphaFoldDB" id="A0A840WZ87"/>
<sequence length="656" mass="72997">MAGIATLEDESRAFARQQPAFRRFARLHHIITEQARIIGEAADGARPQQDGKEAAVLTVIGQVKAGKTALTTALSGQPGLLPIDVNPWTSVVTSLNFNQRSDDGNRAIFQFFDRDEWRRIVEDGGRLGEMAQRAGREDELEKLRAQVERMYDRSKKRLGRNFELLLGQRHAFDDFDHALLERYICMGDDDAVAPGRYADITRSADLYLDAPQYQVPLTLRDTPGVNDPFLVREQITLRALSDADVYLVVLSAHQALSTTDLGLMRILASLKQERIILFVNRIDELPNPEAQMAEIKERMLIALDQQHLPPTATILFGSALWAQHALDPEGIELPDHSLATLGALGVTAGDRDAVWEVSGLPTLQEAIGTVMLDGGGARMLDTACRSLLNHAQRRRTLLEAQTRAMNGAVGSGDRLADQLDPLIKQASDRLETEINAAVPRVLRRVQETVTAYSERECDRLRQARTGDERAEWRADVHELRRDLALQVAAFTSGTLQALEEVLETTAQRLSEIQAELLGQDIAEARITPPNGPDIPAPVMLSQTITLDMEFKGWKALFSRFTGVEGEVSELRKMINREVLPMTQSLREDYILRLATELRDTLREFLSDQSERLLTLAEQTGTQTAVSAEERIAILRRAEADLAATLSELDPDRTIAA</sequence>
<gene>
    <name evidence="2" type="ORF">FHS89_002481</name>
</gene>